<dbReference type="SUPFAM" id="SSF53067">
    <property type="entry name" value="Actin-like ATPase domain"/>
    <property type="match status" value="1"/>
</dbReference>
<dbReference type="Pfam" id="PF17651">
    <property type="entry name" value="Raco_middle"/>
    <property type="match status" value="1"/>
</dbReference>
<reference evidence="3" key="1">
    <citation type="submission" date="2006-05" db="EMBL/GenBank/DDBJ databases">
        <title>Annotation of the draft genome assembly of Desulfuromonas acetoxidans DSM 684.</title>
        <authorList>
            <consortium name="US DOE Joint Genome Institute (JGI-ORNL)"/>
            <person name="Larimer F."/>
            <person name="Land M."/>
            <person name="Hauser L."/>
        </authorList>
    </citation>
    <scope>NUCLEOTIDE SEQUENCE [LARGE SCALE GENOMIC DNA]</scope>
    <source>
        <strain evidence="3">DSM 684</strain>
    </source>
</reference>
<reference evidence="3" key="2">
    <citation type="submission" date="2006-05" db="EMBL/GenBank/DDBJ databases">
        <title>Sequencing of the draft genome and assembly of Desulfuromonas acetoxidans DSM 684.</title>
        <authorList>
            <consortium name="US DOE Joint Genome Institute (JGI-PGF)"/>
            <person name="Copeland A."/>
            <person name="Lucas S."/>
            <person name="Lapidus A."/>
            <person name="Barry K."/>
            <person name="Detter J.C."/>
            <person name="Glavina del Rio T."/>
            <person name="Hammon N."/>
            <person name="Israni S."/>
            <person name="Dalin E."/>
            <person name="Tice H."/>
            <person name="Bruce D."/>
            <person name="Pitluck S."/>
            <person name="Richardson P."/>
        </authorList>
    </citation>
    <scope>NUCLEOTIDE SEQUENCE [LARGE SCALE GENOMIC DNA]</scope>
    <source>
        <strain evidence="3">DSM 684</strain>
    </source>
</reference>
<dbReference type="Proteomes" id="UP000005695">
    <property type="component" value="Unassembled WGS sequence"/>
</dbReference>
<dbReference type="InterPro" id="IPR027980">
    <property type="entry name" value="RACo_C"/>
</dbReference>
<dbReference type="AlphaFoldDB" id="Q1JX82"/>
<feature type="domain" description="RACo-like middle region" evidence="2">
    <location>
        <begin position="6"/>
        <end position="151"/>
    </location>
</feature>
<comment type="caution">
    <text evidence="3">The sequence shown here is derived from an EMBL/GenBank/DDBJ whole genome shotgun (WGS) entry which is preliminary data.</text>
</comment>
<dbReference type="Pfam" id="PF14574">
    <property type="entry name" value="RACo_C_ter"/>
    <property type="match status" value="1"/>
</dbReference>
<feature type="domain" description="RACo C-terminal" evidence="1">
    <location>
        <begin position="160"/>
        <end position="408"/>
    </location>
</feature>
<gene>
    <name evidence="3" type="ORF">Dace_0919</name>
</gene>
<dbReference type="InterPro" id="IPR042259">
    <property type="entry name" value="Raco-like_middle_sf"/>
</dbReference>
<evidence type="ECO:0000313" key="4">
    <source>
        <dbReference type="Proteomes" id="UP000005695"/>
    </source>
</evidence>
<dbReference type="InterPro" id="IPR043129">
    <property type="entry name" value="ATPase_NBD"/>
</dbReference>
<dbReference type="EMBL" id="AAEW02000016">
    <property type="protein sequence ID" value="EAT14910.1"/>
    <property type="molecule type" value="Genomic_DNA"/>
</dbReference>
<dbReference type="Gene3D" id="3.30.420.480">
    <property type="entry name" value="Domain of unknown function (DUF4445)"/>
    <property type="match status" value="1"/>
</dbReference>
<organism evidence="3 4">
    <name type="scientific">Desulfuromonas acetoxidans (strain DSM 684 / 11070)</name>
    <dbReference type="NCBI Taxonomy" id="281689"/>
    <lineage>
        <taxon>Bacteria</taxon>
        <taxon>Pseudomonadati</taxon>
        <taxon>Thermodesulfobacteriota</taxon>
        <taxon>Desulfuromonadia</taxon>
        <taxon>Desulfuromonadales</taxon>
        <taxon>Desulfuromonadaceae</taxon>
        <taxon>Desulfuromonas</taxon>
    </lineage>
</organism>
<dbReference type="PANTHER" id="PTHR42895">
    <property type="entry name" value="IRON-SULFUR CLUSTER-BINDING PROTEIN-RELATED"/>
    <property type="match status" value="1"/>
</dbReference>
<name>Q1JX82_DESA6</name>
<dbReference type="RefSeq" id="WP_006002015.1">
    <property type="nucleotide sequence ID" value="NZ_AAEW02000016.1"/>
</dbReference>
<evidence type="ECO:0000259" key="1">
    <source>
        <dbReference type="Pfam" id="PF14574"/>
    </source>
</evidence>
<dbReference type="InterPro" id="IPR052911">
    <property type="entry name" value="Corrinoid_activation_enz"/>
</dbReference>
<keyword evidence="4" id="KW-1185">Reference proteome</keyword>
<proteinExistence type="predicted"/>
<evidence type="ECO:0000259" key="2">
    <source>
        <dbReference type="Pfam" id="PF17651"/>
    </source>
</evidence>
<protein>
    <recommendedName>
        <fullName evidence="5">Ferredoxin</fullName>
    </recommendedName>
</protein>
<dbReference type="PANTHER" id="PTHR42895:SF1">
    <property type="entry name" value="IRON-SULFUR CLUSTER PROTEIN"/>
    <property type="match status" value="1"/>
</dbReference>
<dbReference type="InterPro" id="IPR041414">
    <property type="entry name" value="Raco-like_middle"/>
</dbReference>
<sequence>MSSSLSLALDLGTTTLCGRLLDGEGRVMAEQTLFNPQIAFGSDVIRRLEVAHDGGGEALARALLDGIGQVIDLLLQQTGASRQDIVHAAAAGNSAISLLLQQQPVESLLFPPHRPAQKTGVCLPLADLPVPLYLFPLVSGYVGGDLVAVLYNHPNPAPGTFFIDVGTNGEMALYTGTQWWVSSVAAGPAFEGGNIASGMPAGPGAICRVGLEDDRLVLHTCDGGRPQGLCGSGLVELIAVARHGGLIDAHGTIVDADEVETNLMRYLVTVEGQAALQLYRDAQHRVLVTQEDIRHFQLAKAAVHAGAECLLARAQMTVDALDAVVMTGALGFSLTADCLRTVGLLPAAMIDNVVFEQGGVLNGLARYLCLPQHEDNVEALAGCLRPYPLSGTPHFERAFVAAMDFPNSPNAGSKKC</sequence>
<accession>Q1JX82</accession>
<evidence type="ECO:0008006" key="5">
    <source>
        <dbReference type="Google" id="ProtNLM"/>
    </source>
</evidence>
<dbReference type="OrthoDB" id="9810588at2"/>
<evidence type="ECO:0000313" key="3">
    <source>
        <dbReference type="EMBL" id="EAT14910.1"/>
    </source>
</evidence>